<gene>
    <name evidence="1" type="ORF">CTI12_AA453700</name>
</gene>
<accession>A0A2U1LU85</accession>
<protein>
    <submittedName>
        <fullName evidence="1">D-lactate dehydrogenase</fullName>
    </submittedName>
</protein>
<keyword evidence="2" id="KW-1185">Reference proteome</keyword>
<sequence>MVIEIRDSIKGDLQRVYQALGKGLPSNELVYDQEAERLSNFMVHAALSTEGTCTGEHGLDTWKMKARDFDGESLRNMLPKDESLLGAN</sequence>
<evidence type="ECO:0000313" key="1">
    <source>
        <dbReference type="EMBL" id="PWA52560.1"/>
    </source>
</evidence>
<name>A0A2U1LU85_ARTAN</name>
<dbReference type="Proteomes" id="UP000245207">
    <property type="component" value="Unassembled WGS sequence"/>
</dbReference>
<dbReference type="OrthoDB" id="5332616at2759"/>
<dbReference type="AlphaFoldDB" id="A0A2U1LU85"/>
<dbReference type="EMBL" id="PKPP01007745">
    <property type="protein sequence ID" value="PWA52560.1"/>
    <property type="molecule type" value="Genomic_DNA"/>
</dbReference>
<dbReference type="STRING" id="35608.A0A2U1LU85"/>
<reference evidence="1 2" key="1">
    <citation type="journal article" date="2018" name="Mol. Plant">
        <title>The genome of Artemisia annua provides insight into the evolution of Asteraceae family and artemisinin biosynthesis.</title>
        <authorList>
            <person name="Shen Q."/>
            <person name="Zhang L."/>
            <person name="Liao Z."/>
            <person name="Wang S."/>
            <person name="Yan T."/>
            <person name="Shi P."/>
            <person name="Liu M."/>
            <person name="Fu X."/>
            <person name="Pan Q."/>
            <person name="Wang Y."/>
            <person name="Lv Z."/>
            <person name="Lu X."/>
            <person name="Zhang F."/>
            <person name="Jiang W."/>
            <person name="Ma Y."/>
            <person name="Chen M."/>
            <person name="Hao X."/>
            <person name="Li L."/>
            <person name="Tang Y."/>
            <person name="Lv G."/>
            <person name="Zhou Y."/>
            <person name="Sun X."/>
            <person name="Brodelius P.E."/>
            <person name="Rose J.K.C."/>
            <person name="Tang K."/>
        </authorList>
    </citation>
    <scope>NUCLEOTIDE SEQUENCE [LARGE SCALE GENOMIC DNA]</scope>
    <source>
        <strain evidence="2">cv. Huhao1</strain>
        <tissue evidence="1">Leaf</tissue>
    </source>
</reference>
<organism evidence="1 2">
    <name type="scientific">Artemisia annua</name>
    <name type="common">Sweet wormwood</name>
    <dbReference type="NCBI Taxonomy" id="35608"/>
    <lineage>
        <taxon>Eukaryota</taxon>
        <taxon>Viridiplantae</taxon>
        <taxon>Streptophyta</taxon>
        <taxon>Embryophyta</taxon>
        <taxon>Tracheophyta</taxon>
        <taxon>Spermatophyta</taxon>
        <taxon>Magnoliopsida</taxon>
        <taxon>eudicotyledons</taxon>
        <taxon>Gunneridae</taxon>
        <taxon>Pentapetalae</taxon>
        <taxon>asterids</taxon>
        <taxon>campanulids</taxon>
        <taxon>Asterales</taxon>
        <taxon>Asteraceae</taxon>
        <taxon>Asteroideae</taxon>
        <taxon>Anthemideae</taxon>
        <taxon>Artemisiinae</taxon>
        <taxon>Artemisia</taxon>
    </lineage>
</organism>
<evidence type="ECO:0000313" key="2">
    <source>
        <dbReference type="Proteomes" id="UP000245207"/>
    </source>
</evidence>
<comment type="caution">
    <text evidence="1">The sequence shown here is derived from an EMBL/GenBank/DDBJ whole genome shotgun (WGS) entry which is preliminary data.</text>
</comment>
<proteinExistence type="predicted"/>